<evidence type="ECO:0000256" key="4">
    <source>
        <dbReference type="ARBA" id="ARBA00023163"/>
    </source>
</evidence>
<dbReference type="GO" id="GO:0045892">
    <property type="term" value="P:negative regulation of DNA-templated transcription"/>
    <property type="evidence" value="ECO:0007669"/>
    <property type="project" value="InterPro"/>
</dbReference>
<evidence type="ECO:0008006" key="7">
    <source>
        <dbReference type="Google" id="ProtNLM"/>
    </source>
</evidence>
<sequence>MEQQISDAELEIMKIIWANGGPALFASIMEELAVKGKTWQKNTVIMLLSRLMDKGYLKAKKTGRRNEYTALVSESEYQTAQTRNLLNKVYEGNAKGLVSTLIQSDLLTDEEYRELKAMLEGGNRADE</sequence>
<dbReference type="PATRIC" id="fig|742737.3.peg.3642"/>
<keyword evidence="3" id="KW-0238">DNA-binding</keyword>
<dbReference type="AlphaFoldDB" id="G5IJI6"/>
<dbReference type="Pfam" id="PF03965">
    <property type="entry name" value="Penicillinase_R"/>
    <property type="match status" value="1"/>
</dbReference>
<keyword evidence="6" id="KW-1185">Reference proteome</keyword>
<dbReference type="Gene3D" id="1.10.10.10">
    <property type="entry name" value="Winged helix-like DNA-binding domain superfamily/Winged helix DNA-binding domain"/>
    <property type="match status" value="1"/>
</dbReference>
<dbReference type="SUPFAM" id="SSF46785">
    <property type="entry name" value="Winged helix' DNA-binding domain"/>
    <property type="match status" value="1"/>
</dbReference>
<reference evidence="5 6" key="1">
    <citation type="submission" date="2011-08" db="EMBL/GenBank/DDBJ databases">
        <title>The Genome Sequence of Clostridium hathewayi WAL-18680.</title>
        <authorList>
            <consortium name="The Broad Institute Genome Sequencing Platform"/>
            <person name="Earl A."/>
            <person name="Ward D."/>
            <person name="Feldgarden M."/>
            <person name="Gevers D."/>
            <person name="Finegold S.M."/>
            <person name="Summanen P.H."/>
            <person name="Molitoris D.R."/>
            <person name="Song M."/>
            <person name="Daigneault M."/>
            <person name="Allen-Vercoe E."/>
            <person name="Young S.K."/>
            <person name="Zeng Q."/>
            <person name="Gargeya S."/>
            <person name="Fitzgerald M."/>
            <person name="Haas B."/>
            <person name="Abouelleil A."/>
            <person name="Alvarado L."/>
            <person name="Arachchi H.M."/>
            <person name="Berlin A."/>
            <person name="Brown A."/>
            <person name="Chapman S.B."/>
            <person name="Chen Z."/>
            <person name="Dunbar C."/>
            <person name="Freedman E."/>
            <person name="Gearin G."/>
            <person name="Gellesch M."/>
            <person name="Goldberg J."/>
            <person name="Griggs A."/>
            <person name="Gujja S."/>
            <person name="Heiman D."/>
            <person name="Howarth C."/>
            <person name="Larson L."/>
            <person name="Lui A."/>
            <person name="MacDonald P.J.P."/>
            <person name="Montmayeur A."/>
            <person name="Murphy C."/>
            <person name="Neiman D."/>
            <person name="Pearson M."/>
            <person name="Priest M."/>
            <person name="Roberts A."/>
            <person name="Saif S."/>
            <person name="Shea T."/>
            <person name="Shenoy N."/>
            <person name="Sisk P."/>
            <person name="Stolte C."/>
            <person name="Sykes S."/>
            <person name="Wortman J."/>
            <person name="Nusbaum C."/>
            <person name="Birren B."/>
        </authorList>
    </citation>
    <scope>NUCLEOTIDE SEQUENCE [LARGE SCALE GENOMIC DNA]</scope>
    <source>
        <strain evidence="5 6">WAL-18680</strain>
    </source>
</reference>
<name>G5IJI6_9FIRM</name>
<dbReference type="GO" id="GO:0003677">
    <property type="term" value="F:DNA binding"/>
    <property type="evidence" value="ECO:0007669"/>
    <property type="project" value="UniProtKB-KW"/>
</dbReference>
<organism evidence="5 6">
    <name type="scientific">Hungatella hathewayi WAL-18680</name>
    <dbReference type="NCBI Taxonomy" id="742737"/>
    <lineage>
        <taxon>Bacteria</taxon>
        <taxon>Bacillati</taxon>
        <taxon>Bacillota</taxon>
        <taxon>Clostridia</taxon>
        <taxon>Lachnospirales</taxon>
        <taxon>Lachnospiraceae</taxon>
        <taxon>Hungatella</taxon>
    </lineage>
</organism>
<keyword evidence="2" id="KW-0805">Transcription regulation</keyword>
<comment type="similarity">
    <text evidence="1">Belongs to the BlaI transcriptional regulatory family.</text>
</comment>
<evidence type="ECO:0000256" key="1">
    <source>
        <dbReference type="ARBA" id="ARBA00011046"/>
    </source>
</evidence>
<dbReference type="OrthoDB" id="9795583at2"/>
<dbReference type="InterPro" id="IPR036390">
    <property type="entry name" value="WH_DNA-bd_sf"/>
</dbReference>
<comment type="caution">
    <text evidence="5">The sequence shown here is derived from an EMBL/GenBank/DDBJ whole genome shotgun (WGS) entry which is preliminary data.</text>
</comment>
<dbReference type="InterPro" id="IPR036388">
    <property type="entry name" value="WH-like_DNA-bd_sf"/>
</dbReference>
<evidence type="ECO:0000313" key="5">
    <source>
        <dbReference type="EMBL" id="EHI58206.1"/>
    </source>
</evidence>
<dbReference type="HOGENOM" id="CLU_119090_2_3_9"/>
<evidence type="ECO:0000256" key="3">
    <source>
        <dbReference type="ARBA" id="ARBA00023125"/>
    </source>
</evidence>
<keyword evidence="4" id="KW-0804">Transcription</keyword>
<dbReference type="Gene3D" id="1.10.4040.10">
    <property type="entry name" value="Penicillinase repressor domain"/>
    <property type="match status" value="1"/>
</dbReference>
<dbReference type="PIRSF" id="PIRSF019455">
    <property type="entry name" value="CopR_AtkY"/>
    <property type="match status" value="1"/>
</dbReference>
<proteinExistence type="inferred from homology"/>
<gene>
    <name evidence="5" type="ORF">HMPREF9473_03664</name>
</gene>
<dbReference type="InterPro" id="IPR005650">
    <property type="entry name" value="BlaI_family"/>
</dbReference>
<accession>G5IJI6</accession>
<protein>
    <recommendedName>
        <fullName evidence="7">BlaI/MecI/CopY family transcriptional regulator</fullName>
    </recommendedName>
</protein>
<dbReference type="RefSeq" id="WP_006781655.1">
    <property type="nucleotide sequence ID" value="NZ_CP040506.1"/>
</dbReference>
<dbReference type="EMBL" id="ADLN01000104">
    <property type="protein sequence ID" value="EHI58206.1"/>
    <property type="molecule type" value="Genomic_DNA"/>
</dbReference>
<evidence type="ECO:0000313" key="6">
    <source>
        <dbReference type="Proteomes" id="UP000005384"/>
    </source>
</evidence>
<evidence type="ECO:0000256" key="2">
    <source>
        <dbReference type="ARBA" id="ARBA00023015"/>
    </source>
</evidence>
<dbReference type="Proteomes" id="UP000005384">
    <property type="component" value="Unassembled WGS sequence"/>
</dbReference>